<reference evidence="2 3" key="1">
    <citation type="submission" date="2019-12" db="EMBL/GenBank/DDBJ databases">
        <title>Nesterenkonia muleiensis sp. nov., a novel actinobacterium isolated from sap of Populus euphratica.</title>
        <authorList>
            <person name="Wang R."/>
        </authorList>
    </citation>
    <scope>NUCLEOTIDE SEQUENCE [LARGE SCALE GENOMIC DNA]</scope>
    <source>
        <strain evidence="2 3">F10</strain>
    </source>
</reference>
<keyword evidence="1" id="KW-0812">Transmembrane</keyword>
<dbReference type="OrthoDB" id="7062264at2"/>
<feature type="transmembrane region" description="Helical" evidence="1">
    <location>
        <begin position="168"/>
        <end position="190"/>
    </location>
</feature>
<dbReference type="Pfam" id="PF11139">
    <property type="entry name" value="SfLAP"/>
    <property type="match status" value="1"/>
</dbReference>
<organism evidence="2 3">
    <name type="scientific">Nesterenkonia alkaliphila</name>
    <dbReference type="NCBI Taxonomy" id="1463631"/>
    <lineage>
        <taxon>Bacteria</taxon>
        <taxon>Bacillati</taxon>
        <taxon>Actinomycetota</taxon>
        <taxon>Actinomycetes</taxon>
        <taxon>Micrococcales</taxon>
        <taxon>Micrococcaceae</taxon>
        <taxon>Nesterenkonia</taxon>
    </lineage>
</organism>
<sequence>MNGLITTALLQTGLNALPGEWLGAGGEGPWALLGILTVLALIDSTSFGTLLIPVWLLMAPGRLRAGRVLVYLGVVAGAYTVIGLVLLASLVLVGDQLLAWFNAASESEAFLLAQAVLAAGLIWYSMRLDPWTEAGKEKKRQREAQRDTDGRVSRFRARAVGEGSSGGLGPLLALALAAVGLEIATLIPYLAGIGLVAGTAPEPPGSALMILFYCAVMITPALVLLLGRIAARPLLERPLAKLEGFLSRHANGTIALILFLLGLFLGLNALEGLQDSGLL</sequence>
<feature type="transmembrane region" description="Helical" evidence="1">
    <location>
        <begin position="210"/>
        <end position="231"/>
    </location>
</feature>
<feature type="transmembrane region" description="Helical" evidence="1">
    <location>
        <begin position="68"/>
        <end position="89"/>
    </location>
</feature>
<feature type="transmembrane region" description="Helical" evidence="1">
    <location>
        <begin position="109"/>
        <end position="126"/>
    </location>
</feature>
<dbReference type="EMBL" id="WRPM01000046">
    <property type="protein sequence ID" value="MVT25994.1"/>
    <property type="molecule type" value="Genomic_DNA"/>
</dbReference>
<accession>A0A7K1UHZ0</accession>
<keyword evidence="1" id="KW-0472">Membrane</keyword>
<evidence type="ECO:0000313" key="2">
    <source>
        <dbReference type="EMBL" id="MVT25994.1"/>
    </source>
</evidence>
<gene>
    <name evidence="2" type="ORF">GNZ21_06440</name>
</gene>
<evidence type="ECO:0000256" key="1">
    <source>
        <dbReference type="SAM" id="Phobius"/>
    </source>
</evidence>
<feature type="transmembrane region" description="Helical" evidence="1">
    <location>
        <begin position="32"/>
        <end position="56"/>
    </location>
</feature>
<evidence type="ECO:0000313" key="3">
    <source>
        <dbReference type="Proteomes" id="UP000460157"/>
    </source>
</evidence>
<dbReference type="InterPro" id="IPR021315">
    <property type="entry name" value="Gap/Sap"/>
</dbReference>
<keyword evidence="1" id="KW-1133">Transmembrane helix</keyword>
<dbReference type="AlphaFoldDB" id="A0A7K1UHZ0"/>
<proteinExistence type="predicted"/>
<keyword evidence="3" id="KW-1185">Reference proteome</keyword>
<protein>
    <recommendedName>
        <fullName evidence="4">GAP family protein</fullName>
    </recommendedName>
</protein>
<evidence type="ECO:0008006" key="4">
    <source>
        <dbReference type="Google" id="ProtNLM"/>
    </source>
</evidence>
<dbReference type="Proteomes" id="UP000460157">
    <property type="component" value="Unassembled WGS sequence"/>
</dbReference>
<feature type="transmembrane region" description="Helical" evidence="1">
    <location>
        <begin position="252"/>
        <end position="270"/>
    </location>
</feature>
<name>A0A7K1UHZ0_9MICC</name>
<dbReference type="RefSeq" id="WP_157322525.1">
    <property type="nucleotide sequence ID" value="NZ_BMFX01000008.1"/>
</dbReference>
<comment type="caution">
    <text evidence="2">The sequence shown here is derived from an EMBL/GenBank/DDBJ whole genome shotgun (WGS) entry which is preliminary data.</text>
</comment>